<name>A0A2W1BTM6_HELAM</name>
<evidence type="ECO:0000313" key="2">
    <source>
        <dbReference type="EMBL" id="PZC76557.1"/>
    </source>
</evidence>
<dbReference type="Proteomes" id="UP000249218">
    <property type="component" value="Unassembled WGS sequence"/>
</dbReference>
<evidence type="ECO:0000256" key="1">
    <source>
        <dbReference type="SAM" id="MobiDB-lite"/>
    </source>
</evidence>
<sequence length="269" mass="29894">MKPVCGSVKFPDYSCQELHALQTKQTSFEDTSLLELEESTLRPIYGLSEHVSQSSLLSSDGPPHVLQDVTDVPPAYGKKTVLAAVPHESSWSFEAFVTESLPSSFDKISKVASVQNTGSKTQALGRVTTQNIVHETKDPSYYSSTWKPVHGRSALRENKVVILQKVIVTKSTYPFYPDGTTPEKVPEGVKVDICHLAKCMKMDWKDPTEKKTDQKPNNPLRPGRPSKEKLQLIQFRGVSTGTTKKTETGVESPPLQYADDAYYFEEGLL</sequence>
<feature type="compositionally biased region" description="Basic and acidic residues" evidence="1">
    <location>
        <begin position="205"/>
        <end position="214"/>
    </location>
</feature>
<evidence type="ECO:0000313" key="3">
    <source>
        <dbReference type="Proteomes" id="UP000249218"/>
    </source>
</evidence>
<keyword evidence="3" id="KW-1185">Reference proteome</keyword>
<organism evidence="2 3">
    <name type="scientific">Helicoverpa armigera</name>
    <name type="common">Cotton bollworm</name>
    <name type="synonym">Heliothis armigera</name>
    <dbReference type="NCBI Taxonomy" id="29058"/>
    <lineage>
        <taxon>Eukaryota</taxon>
        <taxon>Metazoa</taxon>
        <taxon>Ecdysozoa</taxon>
        <taxon>Arthropoda</taxon>
        <taxon>Hexapoda</taxon>
        <taxon>Insecta</taxon>
        <taxon>Pterygota</taxon>
        <taxon>Neoptera</taxon>
        <taxon>Endopterygota</taxon>
        <taxon>Lepidoptera</taxon>
        <taxon>Glossata</taxon>
        <taxon>Ditrysia</taxon>
        <taxon>Noctuoidea</taxon>
        <taxon>Noctuidae</taxon>
        <taxon>Heliothinae</taxon>
        <taxon>Helicoverpa</taxon>
    </lineage>
</organism>
<accession>A0A2W1BTM6</accession>
<reference evidence="2 3" key="1">
    <citation type="journal article" date="2017" name="BMC Biol.">
        <title>Genomic innovations, transcriptional plasticity and gene loss underlying the evolution and divergence of two highly polyphagous and invasive Helicoverpa pest species.</title>
        <authorList>
            <person name="Pearce S.L."/>
            <person name="Clarke D.F."/>
            <person name="East P.D."/>
            <person name="Elfekih S."/>
            <person name="Gordon K.H."/>
            <person name="Jermiin L.S."/>
            <person name="McGaughran A."/>
            <person name="Oakeshott J.G."/>
            <person name="Papanikolaou A."/>
            <person name="Perera O.P."/>
            <person name="Rane R.V."/>
            <person name="Richards S."/>
            <person name="Tay W.T."/>
            <person name="Walsh T.K."/>
            <person name="Anderson A."/>
            <person name="Anderson C.J."/>
            <person name="Asgari S."/>
            <person name="Board P.G."/>
            <person name="Bretschneider A."/>
            <person name="Campbell P.M."/>
            <person name="Chertemps T."/>
            <person name="Christeller J.T."/>
            <person name="Coppin C.W."/>
            <person name="Downes S.J."/>
            <person name="Duan G."/>
            <person name="Farnsworth C.A."/>
            <person name="Good R.T."/>
            <person name="Han L.B."/>
            <person name="Han Y.C."/>
            <person name="Hatje K."/>
            <person name="Horne I."/>
            <person name="Huang Y.P."/>
            <person name="Hughes D.S."/>
            <person name="Jacquin-Joly E."/>
            <person name="James W."/>
            <person name="Jhangiani S."/>
            <person name="Kollmar M."/>
            <person name="Kuwar S.S."/>
            <person name="Li S."/>
            <person name="Liu N.Y."/>
            <person name="Maibeche M.T."/>
            <person name="Miller J.R."/>
            <person name="Montagne N."/>
            <person name="Perry T."/>
            <person name="Qu J."/>
            <person name="Song S.V."/>
            <person name="Sutton G.G."/>
            <person name="Vogel H."/>
            <person name="Walenz B.P."/>
            <person name="Xu W."/>
            <person name="Zhang H.J."/>
            <person name="Zou Z."/>
            <person name="Batterham P."/>
            <person name="Edwards O.R."/>
            <person name="Feyereisen R."/>
            <person name="Gibbs R.A."/>
            <person name="Heckel D.G."/>
            <person name="McGrath A."/>
            <person name="Robin C."/>
            <person name="Scherer S.E."/>
            <person name="Worley K.C."/>
            <person name="Wu Y.D."/>
        </authorList>
    </citation>
    <scope>NUCLEOTIDE SEQUENCE [LARGE SCALE GENOMIC DNA]</scope>
    <source>
        <strain evidence="2">Harm_GR_Male_#8</strain>
        <tissue evidence="2">Whole organism</tissue>
    </source>
</reference>
<dbReference type="EMBL" id="KZ149953">
    <property type="protein sequence ID" value="PZC76557.1"/>
    <property type="molecule type" value="Genomic_DNA"/>
</dbReference>
<protein>
    <submittedName>
        <fullName evidence="2">Uncharacterized protein</fullName>
    </submittedName>
</protein>
<dbReference type="AlphaFoldDB" id="A0A2W1BTM6"/>
<gene>
    <name evidence="2" type="primary">HaOG204456</name>
    <name evidence="2" type="ORF">B5X24_HaOG204456</name>
</gene>
<proteinExistence type="predicted"/>
<feature type="region of interest" description="Disordered" evidence="1">
    <location>
        <begin position="205"/>
        <end position="253"/>
    </location>
</feature>